<evidence type="ECO:0000313" key="4">
    <source>
        <dbReference type="Proteomes" id="UP000297963"/>
    </source>
</evidence>
<feature type="domain" description="Xylose isomerase-like TIM barrel" evidence="2">
    <location>
        <begin position="39"/>
        <end position="270"/>
    </location>
</feature>
<gene>
    <name evidence="3" type="ORF">E3O11_05625</name>
</gene>
<evidence type="ECO:0000256" key="1">
    <source>
        <dbReference type="ARBA" id="ARBA00023277"/>
    </source>
</evidence>
<dbReference type="PANTHER" id="PTHR12110">
    <property type="entry name" value="HYDROXYPYRUVATE ISOMERASE"/>
    <property type="match status" value="1"/>
</dbReference>
<dbReference type="Pfam" id="PF01261">
    <property type="entry name" value="AP_endonuc_2"/>
    <property type="match status" value="1"/>
</dbReference>
<comment type="caution">
    <text evidence="3">The sequence shown here is derived from an EMBL/GenBank/DDBJ whole genome shotgun (WGS) entry which is preliminary data.</text>
</comment>
<dbReference type="InterPro" id="IPR036237">
    <property type="entry name" value="Xyl_isomerase-like_sf"/>
</dbReference>
<dbReference type="InterPro" id="IPR050312">
    <property type="entry name" value="IolE/XylAMocC-like"/>
</dbReference>
<sequence>MMKFAYEANAWGGVVGTPGAVTDLGSGFYVTPGDVHQTVQAIAAAGYSGIELFDGNLLPFEESIDDFVSIVQANGLEIAGVYTGGHFIYPDAQEDELVRFDRSIRLAAFAGARHYVVGGGAVRSTGPRAQDYEVAGAFLDIIAERARAAGLIPSYHPHLGSIAQAPDQIDALFAATSIGLCADVAHIAAGGGDPVAVIQKYSDRLAYVHLKDLDQKTNAFLPLGAGDLDLTAIFAAVIDAGYQDWITVELDGYEGDNDEAARKSLTFLQNLTLTDPARS</sequence>
<accession>A0A4R8VQR9</accession>
<dbReference type="Gene3D" id="3.20.20.150">
    <property type="entry name" value="Divalent-metal-dependent TIM barrel enzymes"/>
    <property type="match status" value="1"/>
</dbReference>
<proteinExistence type="predicted"/>
<dbReference type="SUPFAM" id="SSF51658">
    <property type="entry name" value="Xylose isomerase-like"/>
    <property type="match status" value="1"/>
</dbReference>
<evidence type="ECO:0000259" key="2">
    <source>
        <dbReference type="Pfam" id="PF01261"/>
    </source>
</evidence>
<dbReference type="Proteomes" id="UP000297963">
    <property type="component" value="Unassembled WGS sequence"/>
</dbReference>
<reference evidence="3 4" key="1">
    <citation type="submission" date="2019-03" db="EMBL/GenBank/DDBJ databases">
        <title>Genomics of glacier-inhabiting Cryobacterium strains.</title>
        <authorList>
            <person name="Liu Q."/>
            <person name="Xin Y.-H."/>
        </authorList>
    </citation>
    <scope>NUCLEOTIDE SEQUENCE [LARGE SCALE GENOMIC DNA]</scope>
    <source>
        <strain evidence="3 4">Hh34</strain>
    </source>
</reference>
<dbReference type="AlphaFoldDB" id="A0A4R8VQR9"/>
<dbReference type="InterPro" id="IPR013022">
    <property type="entry name" value="Xyl_isomerase-like_TIM-brl"/>
</dbReference>
<keyword evidence="3" id="KW-0413">Isomerase</keyword>
<organism evidence="3 4">
    <name type="scientific">Cryobacterium levicorallinum</name>
    <dbReference type="NCBI Taxonomy" id="995038"/>
    <lineage>
        <taxon>Bacteria</taxon>
        <taxon>Bacillati</taxon>
        <taxon>Actinomycetota</taxon>
        <taxon>Actinomycetes</taxon>
        <taxon>Micrococcales</taxon>
        <taxon>Microbacteriaceae</taxon>
        <taxon>Cryobacterium</taxon>
    </lineage>
</organism>
<dbReference type="PANTHER" id="PTHR12110:SF41">
    <property type="entry name" value="INOSOSE DEHYDRATASE"/>
    <property type="match status" value="1"/>
</dbReference>
<name>A0A4R8VQR9_9MICO</name>
<keyword evidence="1" id="KW-0119">Carbohydrate metabolism</keyword>
<dbReference type="GO" id="GO:0016853">
    <property type="term" value="F:isomerase activity"/>
    <property type="evidence" value="ECO:0007669"/>
    <property type="project" value="UniProtKB-KW"/>
</dbReference>
<protein>
    <submittedName>
        <fullName evidence="3">Sugar phosphate isomerase/epimerase</fullName>
    </submittedName>
</protein>
<evidence type="ECO:0000313" key="3">
    <source>
        <dbReference type="EMBL" id="TFB85983.1"/>
    </source>
</evidence>
<dbReference type="EMBL" id="SOFE01000011">
    <property type="protein sequence ID" value="TFB85983.1"/>
    <property type="molecule type" value="Genomic_DNA"/>
</dbReference>